<dbReference type="Pfam" id="PF16612">
    <property type="entry name" value="RGS12_usC"/>
    <property type="match status" value="1"/>
</dbReference>
<dbReference type="InterPro" id="IPR003109">
    <property type="entry name" value="GoLoco_motif"/>
</dbReference>
<evidence type="ECO:0000256" key="4">
    <source>
        <dbReference type="ARBA" id="ARBA00022737"/>
    </source>
</evidence>
<dbReference type="SUPFAM" id="SSF50156">
    <property type="entry name" value="PDZ domain-like"/>
    <property type="match status" value="1"/>
</dbReference>
<feature type="compositionally biased region" description="Basic and acidic residues" evidence="5">
    <location>
        <begin position="848"/>
        <end position="858"/>
    </location>
</feature>
<feature type="compositionally biased region" description="Basic and acidic residues" evidence="5">
    <location>
        <begin position="641"/>
        <end position="652"/>
    </location>
</feature>
<dbReference type="SMART" id="SM00462">
    <property type="entry name" value="PTB"/>
    <property type="match status" value="1"/>
</dbReference>
<dbReference type="SUPFAM" id="SSF54236">
    <property type="entry name" value="Ubiquitin-like"/>
    <property type="match status" value="2"/>
</dbReference>
<evidence type="ECO:0008006" key="11">
    <source>
        <dbReference type="Google" id="ProtNLM"/>
    </source>
</evidence>
<sequence>MRVLKPAESTMRHLDHPASPAVRRVEMERGRAGYGFTIAGQAPCILQGIIKGSPAYSVGLRPGDHVLRVNDTDVSEASHEVVVKLISTSSRSLCLLVTSVDRPPMASCSSDEELGCQSKSKLPWLNPGKKDPFPAKLNSMEPMLQSVGSFDTVFEISDQGTMTANQEKQKKQRPLSEPDMSYWLQQRSRSKSHTDSLSQCDTSRVVSEDSVFSDLQSQNDFVSDSSILNVAMIVGYINSMELELVTSQSEEEALQAIRECISQIGIKQKTHSLVMMRVKCNCIQLCDDRDVVLASYPAENLALCVICTEDSRFFGLVSVDSTKNIDVGTQTSTLKTLCHVFFIDPELYDHKEHQSIMRHFGIPCTPDPDTQGCLDFPQTPHSISHFVSVLYTDMGDYIEKLRLKLDSENPDEGQQNARSSGSDSGIGNASPEDRDSLLGQWSFTSPNIPNPPPYYSQHRISALLKPECRCLLSEPLTGAAQPSTQSGVSARVDASAFTPLPLSIQSNLPPKQRTSQRRPSFGLKARWQKSRPNSIECLVERDSDEPKSKSSILPPAMEQIPTLRYKPLEDFKHPQRMNFTPQLELTTRFFSSAAKHKDGENKGSLFWALTRGRSSVRRTSGPAKRLSLAHSLNDLESAASDGERSGVERHDCGSVSSLESNGSLPSVNNHCRFSERRVASWAVSFERLLQDPVGVRYFSEFLKKEFSEENILFWQACECFSQVPEHDKKQLSQKAKEIYNRFLSSKATMPVNIDSQAQLADDVLTAPQPNMFKQPQLQIFNLMKMDSYARFLKSTLYQECMLAEVESRPLPDPCPIPCSPAPSKHSLASDRSTFSTPKKENKRPKTGRSSDDLRDKHSDKKNGFFSWYRYPSIGKGQKKRDPPDLPYNCNGRRESQGSLSSGTSQDLNTSCSGGKNEQCELRRSGSVWEKDKERCSRTCTVMLPDGSSCSIPLRQGASIRQVLLELCQKQHINLAAVDLFLTGGEKPLVLDQDSITLSSRELRLEKRTLFRLDLVPINRSVGLKAKPTKPVTEVLRPVVAKYGLHLGDLVARISGETEVLDLGVPISNLDGLRVVLERADPAKDKSKTLNSKTPAAQKGLSRERDDSSAGKPSKGDAEDKHPWTAASERKKGKKNHIDEAEEFFELLSRAQSNRVDDQRGLLRKEDLVLPDFLRVNPDPEPQPPACSTPTSHKPGHTTTANLQPPKPSTSNGHPRAPSPDSPPFITPLSPILRPTGPQGQEEEGLGDLTLVGEGDINSPNSTLLPPPPISSPPYEGSLPEANFTPPPCIHRRPSPGTEQGNTCTSAVIKQGAQHPSSTSQVDSSVLDKGVSVEGVTLEDSFEGYAAELRQCQNKMRNGIYPSIESSRPLSGVLEVNESDTVQYKATFV</sequence>
<dbReference type="InterPro" id="IPR016137">
    <property type="entry name" value="RGS"/>
</dbReference>
<keyword evidence="10" id="KW-1185">Reference proteome</keyword>
<dbReference type="InterPro" id="IPR011993">
    <property type="entry name" value="PH-like_dom_sf"/>
</dbReference>
<dbReference type="SMART" id="SM00390">
    <property type="entry name" value="GoLoco"/>
    <property type="match status" value="1"/>
</dbReference>
<dbReference type="InterPro" id="IPR036305">
    <property type="entry name" value="RGS_sf"/>
</dbReference>
<feature type="compositionally biased region" description="Polar residues" evidence="5">
    <location>
        <begin position="1187"/>
        <end position="1212"/>
    </location>
</feature>
<feature type="compositionally biased region" description="Pro residues" evidence="5">
    <location>
        <begin position="1216"/>
        <end position="1225"/>
    </location>
</feature>
<dbReference type="PROSITE" id="PS50877">
    <property type="entry name" value="GOLOCO"/>
    <property type="match status" value="1"/>
</dbReference>
<dbReference type="InterPro" id="IPR036034">
    <property type="entry name" value="PDZ_sf"/>
</dbReference>
<evidence type="ECO:0000259" key="8">
    <source>
        <dbReference type="PROSITE" id="PS50898"/>
    </source>
</evidence>
<feature type="domain" description="RBD" evidence="8">
    <location>
        <begin position="937"/>
        <end position="1007"/>
    </location>
</feature>
<dbReference type="InterPro" id="IPR006020">
    <property type="entry name" value="PTB/PI_dom"/>
</dbReference>
<dbReference type="SMART" id="SM00455">
    <property type="entry name" value="RBD"/>
    <property type="match status" value="2"/>
</dbReference>
<comment type="caution">
    <text evidence="9">The sequence shown here is derived from an EMBL/GenBank/DDBJ whole genome shotgun (WGS) entry which is preliminary data.</text>
</comment>
<dbReference type="CDD" id="cd08706">
    <property type="entry name" value="RGS_R12-like"/>
    <property type="match status" value="1"/>
</dbReference>
<feature type="domain" description="RGS" evidence="7">
    <location>
        <begin position="684"/>
        <end position="801"/>
    </location>
</feature>
<dbReference type="EMBL" id="JAWDJR010000007">
    <property type="protein sequence ID" value="KAK9972245.1"/>
    <property type="molecule type" value="Genomic_DNA"/>
</dbReference>
<dbReference type="GO" id="GO:0005634">
    <property type="term" value="C:nucleus"/>
    <property type="evidence" value="ECO:0007669"/>
    <property type="project" value="TreeGrafter"/>
</dbReference>
<feature type="region of interest" description="Disordered" evidence="5">
    <location>
        <begin position="1083"/>
        <end position="1135"/>
    </location>
</feature>
<dbReference type="GO" id="GO:0005886">
    <property type="term" value="C:plasma membrane"/>
    <property type="evidence" value="ECO:0007669"/>
    <property type="project" value="TreeGrafter"/>
</dbReference>
<dbReference type="PRINTS" id="PR01301">
    <property type="entry name" value="RGSPROTEIN"/>
</dbReference>
<feature type="region of interest" description="Disordered" evidence="5">
    <location>
        <begin position="1"/>
        <end position="20"/>
    </location>
</feature>
<dbReference type="PANTHER" id="PTHR45945">
    <property type="entry name" value="REGULATOR OF G-PROTEIN SIGNALING LOCO"/>
    <property type="match status" value="1"/>
</dbReference>
<proteinExistence type="predicted"/>
<dbReference type="Gene3D" id="3.10.20.90">
    <property type="entry name" value="Phosphatidylinositol 3-kinase Catalytic Subunit, Chain A, domain 1"/>
    <property type="match status" value="2"/>
</dbReference>
<feature type="region of interest" description="Disordered" evidence="5">
    <location>
        <begin position="637"/>
        <end position="663"/>
    </location>
</feature>
<feature type="region of interest" description="Disordered" evidence="5">
    <location>
        <begin position="816"/>
        <end position="858"/>
    </location>
</feature>
<feature type="compositionally biased region" description="Polar residues" evidence="5">
    <location>
        <begin position="503"/>
        <end position="513"/>
    </location>
</feature>
<dbReference type="PROSITE" id="PS50898">
    <property type="entry name" value="RBD"/>
    <property type="match status" value="2"/>
</dbReference>
<dbReference type="InterPro" id="IPR024066">
    <property type="entry name" value="RGS_subdom1/3"/>
</dbReference>
<feature type="compositionally biased region" description="Polar residues" evidence="5">
    <location>
        <begin position="654"/>
        <end position="663"/>
    </location>
</feature>
<comment type="subcellular location">
    <subcellularLocation>
        <location evidence="1">Cytoplasm</location>
    </subcellularLocation>
</comment>
<evidence type="ECO:0000256" key="2">
    <source>
        <dbReference type="ARBA" id="ARBA00022468"/>
    </source>
</evidence>
<keyword evidence="4" id="KW-0677">Repeat</keyword>
<feature type="region of interest" description="Disordered" evidence="5">
    <location>
        <begin position="1173"/>
        <end position="1302"/>
    </location>
</feature>
<dbReference type="Pfam" id="PF02196">
    <property type="entry name" value="RBD"/>
    <property type="match status" value="1"/>
</dbReference>
<dbReference type="InterPro" id="IPR029071">
    <property type="entry name" value="Ubiquitin-like_domsf"/>
</dbReference>
<evidence type="ECO:0000259" key="6">
    <source>
        <dbReference type="PROSITE" id="PS50106"/>
    </source>
</evidence>
<dbReference type="Gene3D" id="2.30.29.30">
    <property type="entry name" value="Pleckstrin-homology domain (PH domain)/Phosphotyrosine-binding domain (PTB)"/>
    <property type="match status" value="1"/>
</dbReference>
<dbReference type="CDD" id="cd13162">
    <property type="entry name" value="PTB_RGS12"/>
    <property type="match status" value="1"/>
</dbReference>
<keyword evidence="3" id="KW-0963">Cytoplasm</keyword>
<feature type="compositionally biased region" description="Basic and acidic residues" evidence="5">
    <location>
        <begin position="1100"/>
        <end position="1122"/>
    </location>
</feature>
<evidence type="ECO:0000259" key="7">
    <source>
        <dbReference type="PROSITE" id="PS50132"/>
    </source>
</evidence>
<evidence type="ECO:0000256" key="1">
    <source>
        <dbReference type="ARBA" id="ARBA00004496"/>
    </source>
</evidence>
<dbReference type="GO" id="GO:0005737">
    <property type="term" value="C:cytoplasm"/>
    <property type="evidence" value="ECO:0007669"/>
    <property type="project" value="UniProtKB-SubCell"/>
</dbReference>
<dbReference type="GO" id="GO:0007165">
    <property type="term" value="P:signal transduction"/>
    <property type="evidence" value="ECO:0007669"/>
    <property type="project" value="InterPro"/>
</dbReference>
<dbReference type="SMART" id="SM00315">
    <property type="entry name" value="RGS"/>
    <property type="match status" value="1"/>
</dbReference>
<feature type="region of interest" description="Disordered" evidence="5">
    <location>
        <begin position="406"/>
        <end position="443"/>
    </location>
</feature>
<feature type="compositionally biased region" description="Polar residues" evidence="5">
    <location>
        <begin position="412"/>
        <end position="427"/>
    </location>
</feature>
<dbReference type="SMART" id="SM00228">
    <property type="entry name" value="PDZ"/>
    <property type="match status" value="1"/>
</dbReference>
<feature type="domain" description="PDZ" evidence="6">
    <location>
        <begin position="24"/>
        <end position="101"/>
    </location>
</feature>
<dbReference type="PROSITE" id="PS50106">
    <property type="entry name" value="PDZ"/>
    <property type="match status" value="1"/>
</dbReference>
<reference evidence="9 10" key="1">
    <citation type="submission" date="2024-05" db="EMBL/GenBank/DDBJ databases">
        <title>A high-quality chromosomal-level genome assembly of Topmouth culter (Culter alburnus).</title>
        <authorList>
            <person name="Zhao H."/>
        </authorList>
    </citation>
    <scope>NUCLEOTIDE SEQUENCE [LARGE SCALE GENOMIC DNA]</scope>
    <source>
        <strain evidence="9">CATC2023</strain>
        <tissue evidence="9">Muscle</tissue>
    </source>
</reference>
<feature type="region of interest" description="Disordered" evidence="5">
    <location>
        <begin position="501"/>
        <end position="523"/>
    </location>
</feature>
<dbReference type="InterPro" id="IPR046995">
    <property type="entry name" value="RGS10/12/14-like"/>
</dbReference>
<dbReference type="Pfam" id="PF02188">
    <property type="entry name" value="GoLoco"/>
    <property type="match status" value="1"/>
</dbReference>
<evidence type="ECO:0000256" key="5">
    <source>
        <dbReference type="SAM" id="MobiDB-lite"/>
    </source>
</evidence>
<feature type="region of interest" description="Disordered" evidence="5">
    <location>
        <begin position="873"/>
        <end position="917"/>
    </location>
</feature>
<evidence type="ECO:0000313" key="9">
    <source>
        <dbReference type="EMBL" id="KAK9972245.1"/>
    </source>
</evidence>
<name>A0AAW2AET5_CULAL</name>
<dbReference type="CDD" id="cd06710">
    <property type="entry name" value="PDZ_RGS12-like"/>
    <property type="match status" value="1"/>
</dbReference>
<dbReference type="Pfam" id="PF00615">
    <property type="entry name" value="RGS"/>
    <property type="match status" value="1"/>
</dbReference>
<organism evidence="9 10">
    <name type="scientific">Culter alburnus</name>
    <name type="common">Topmouth culter</name>
    <dbReference type="NCBI Taxonomy" id="194366"/>
    <lineage>
        <taxon>Eukaryota</taxon>
        <taxon>Metazoa</taxon>
        <taxon>Chordata</taxon>
        <taxon>Craniata</taxon>
        <taxon>Vertebrata</taxon>
        <taxon>Euteleostomi</taxon>
        <taxon>Actinopterygii</taxon>
        <taxon>Neopterygii</taxon>
        <taxon>Teleostei</taxon>
        <taxon>Ostariophysi</taxon>
        <taxon>Cypriniformes</taxon>
        <taxon>Xenocyprididae</taxon>
        <taxon>Xenocypridinae</taxon>
        <taxon>Culter</taxon>
    </lineage>
</organism>
<dbReference type="Gene3D" id="1.10.196.10">
    <property type="match status" value="1"/>
</dbReference>
<dbReference type="Pfam" id="PF00595">
    <property type="entry name" value="PDZ"/>
    <property type="match status" value="1"/>
</dbReference>
<dbReference type="InterPro" id="IPR003116">
    <property type="entry name" value="RBD_dom"/>
</dbReference>
<evidence type="ECO:0000313" key="10">
    <source>
        <dbReference type="Proteomes" id="UP001479290"/>
    </source>
</evidence>
<dbReference type="Pfam" id="PF16613">
    <property type="entry name" value="RGS12_us1"/>
    <property type="match status" value="1"/>
</dbReference>
<feature type="domain" description="RBD" evidence="8">
    <location>
        <begin position="1009"/>
        <end position="1079"/>
    </location>
</feature>
<dbReference type="GO" id="GO:0008277">
    <property type="term" value="P:regulation of G protein-coupled receptor signaling pathway"/>
    <property type="evidence" value="ECO:0007669"/>
    <property type="project" value="TreeGrafter"/>
</dbReference>
<evidence type="ECO:0000256" key="3">
    <source>
        <dbReference type="ARBA" id="ARBA00022490"/>
    </source>
</evidence>
<dbReference type="Gene3D" id="1.10.167.10">
    <property type="entry name" value="Regulator of G-protein Signalling 4, domain 2"/>
    <property type="match status" value="1"/>
</dbReference>
<dbReference type="SUPFAM" id="SSF50729">
    <property type="entry name" value="PH domain-like"/>
    <property type="match status" value="1"/>
</dbReference>
<dbReference type="GO" id="GO:0005096">
    <property type="term" value="F:GTPase activator activity"/>
    <property type="evidence" value="ECO:0007669"/>
    <property type="project" value="UniProtKB-KW"/>
</dbReference>
<gene>
    <name evidence="9" type="ORF">ABG768_025567</name>
</gene>
<keyword evidence="2" id="KW-0343">GTPase activation</keyword>
<dbReference type="InterPro" id="IPR001478">
    <property type="entry name" value="PDZ"/>
</dbReference>
<dbReference type="Gene3D" id="2.30.42.10">
    <property type="match status" value="1"/>
</dbReference>
<protein>
    <recommendedName>
        <fullName evidence="11">Regulator of G-protein signaling 12-like</fullName>
    </recommendedName>
</protein>
<dbReference type="InterPro" id="IPR044926">
    <property type="entry name" value="RGS_subdomain_2"/>
</dbReference>
<dbReference type="SUPFAM" id="SSF48097">
    <property type="entry name" value="Regulator of G-protein signaling, RGS"/>
    <property type="match status" value="1"/>
</dbReference>
<dbReference type="PANTHER" id="PTHR45945:SF1">
    <property type="entry name" value="REGULATOR OF G-PROTEIN SIGNALING 12"/>
    <property type="match status" value="1"/>
</dbReference>
<dbReference type="Proteomes" id="UP001479290">
    <property type="component" value="Unassembled WGS sequence"/>
</dbReference>
<feature type="compositionally biased region" description="Polar residues" evidence="5">
    <location>
        <begin position="896"/>
        <end position="915"/>
    </location>
</feature>
<accession>A0AAW2AET5</accession>
<dbReference type="PROSITE" id="PS50132">
    <property type="entry name" value="RGS"/>
    <property type="match status" value="1"/>
</dbReference>
<dbReference type="FunFam" id="1.10.167.10:FF:000001">
    <property type="entry name" value="Putative regulator of g-protein signaling 12"/>
    <property type="match status" value="1"/>
</dbReference>